<dbReference type="EMBL" id="AC135559">
    <property type="protein sequence ID" value="AAP12973.1"/>
    <property type="molecule type" value="Genomic_DNA"/>
</dbReference>
<accession>Q84MR9</accession>
<protein>
    <submittedName>
        <fullName evidence="1">Uncharacterized protein</fullName>
    </submittedName>
</protein>
<proteinExistence type="predicted"/>
<name>Q84MR9_ORYSJ</name>
<sequence>MAGAPPPLSARAPPAAFRRRLAIGRSVSISPPTTHLPPLPPGCAAAPVVAAGDRRAARRRSPAGRPVGRFLLARDLPIHPGWIWAVHVALPVPPGVTALVAPRRRHLVLPVRRDHHVAATCRRIQARVGVMERGGPCDGLCRFRIHLGTRGDCPLPAGDEGKT</sequence>
<organism evidence="1 2">
    <name type="scientific">Oryza sativa subsp. japonica</name>
    <name type="common">Rice</name>
    <dbReference type="NCBI Taxonomy" id="39947"/>
    <lineage>
        <taxon>Eukaryota</taxon>
        <taxon>Viridiplantae</taxon>
        <taxon>Streptophyta</taxon>
        <taxon>Embryophyta</taxon>
        <taxon>Tracheophyta</taxon>
        <taxon>Spermatophyta</taxon>
        <taxon>Magnoliopsida</taxon>
        <taxon>Liliopsida</taxon>
        <taxon>Poales</taxon>
        <taxon>Poaceae</taxon>
        <taxon>BOP clade</taxon>
        <taxon>Oryzoideae</taxon>
        <taxon>Oryzeae</taxon>
        <taxon>Oryzinae</taxon>
        <taxon>Oryza</taxon>
        <taxon>Oryza sativa</taxon>
    </lineage>
</organism>
<reference evidence="2" key="2">
    <citation type="journal article" date="2008" name="Nucleic Acids Res.">
        <title>The rice annotation project database (RAP-DB): 2008 update.</title>
        <authorList>
            <consortium name="The rice annotation project (RAP)"/>
        </authorList>
    </citation>
    <scope>GENOME REANNOTATION</scope>
    <source>
        <strain evidence="2">cv. Nipponbare</strain>
    </source>
</reference>
<reference evidence="2" key="1">
    <citation type="journal article" date="2005" name="Nature">
        <title>The map-based sequence of the rice genome.</title>
        <authorList>
            <consortium name="International rice genome sequencing project (IRGSP)"/>
            <person name="Matsumoto T."/>
            <person name="Wu J."/>
            <person name="Kanamori H."/>
            <person name="Katayose Y."/>
            <person name="Fujisawa M."/>
            <person name="Namiki N."/>
            <person name="Mizuno H."/>
            <person name="Yamamoto K."/>
            <person name="Antonio B.A."/>
            <person name="Baba T."/>
            <person name="Sakata K."/>
            <person name="Nagamura Y."/>
            <person name="Aoki H."/>
            <person name="Arikawa K."/>
            <person name="Arita K."/>
            <person name="Bito T."/>
            <person name="Chiden Y."/>
            <person name="Fujitsuka N."/>
            <person name="Fukunaka R."/>
            <person name="Hamada M."/>
            <person name="Harada C."/>
            <person name="Hayashi A."/>
            <person name="Hijishita S."/>
            <person name="Honda M."/>
            <person name="Hosokawa S."/>
            <person name="Ichikawa Y."/>
            <person name="Idonuma A."/>
            <person name="Iijima M."/>
            <person name="Ikeda M."/>
            <person name="Ikeno M."/>
            <person name="Ito K."/>
            <person name="Ito S."/>
            <person name="Ito T."/>
            <person name="Ito Y."/>
            <person name="Ito Y."/>
            <person name="Iwabuchi A."/>
            <person name="Kamiya K."/>
            <person name="Karasawa W."/>
            <person name="Kurita K."/>
            <person name="Katagiri S."/>
            <person name="Kikuta A."/>
            <person name="Kobayashi H."/>
            <person name="Kobayashi N."/>
            <person name="Machita K."/>
            <person name="Maehara T."/>
            <person name="Masukawa M."/>
            <person name="Mizubayashi T."/>
            <person name="Mukai Y."/>
            <person name="Nagasaki H."/>
            <person name="Nagata Y."/>
            <person name="Naito S."/>
            <person name="Nakashima M."/>
            <person name="Nakama Y."/>
            <person name="Nakamichi Y."/>
            <person name="Nakamura M."/>
            <person name="Meguro A."/>
            <person name="Negishi M."/>
            <person name="Ohta I."/>
            <person name="Ohta T."/>
            <person name="Okamoto M."/>
            <person name="Ono N."/>
            <person name="Saji S."/>
            <person name="Sakaguchi M."/>
            <person name="Sakai K."/>
            <person name="Shibata M."/>
            <person name="Shimokawa T."/>
            <person name="Song J."/>
            <person name="Takazaki Y."/>
            <person name="Terasawa K."/>
            <person name="Tsugane M."/>
            <person name="Tsuji K."/>
            <person name="Ueda S."/>
            <person name="Waki K."/>
            <person name="Yamagata H."/>
            <person name="Yamamoto M."/>
            <person name="Yamamoto S."/>
            <person name="Yamane H."/>
            <person name="Yoshiki S."/>
            <person name="Yoshihara R."/>
            <person name="Yukawa K."/>
            <person name="Zhong H."/>
            <person name="Yano M."/>
            <person name="Yuan Q."/>
            <person name="Ouyang S."/>
            <person name="Liu J."/>
            <person name="Jones K.M."/>
            <person name="Gansberger K."/>
            <person name="Moffat K."/>
            <person name="Hill J."/>
            <person name="Bera J."/>
            <person name="Fadrosh D."/>
            <person name="Jin S."/>
            <person name="Johri S."/>
            <person name="Kim M."/>
            <person name="Overton L."/>
            <person name="Reardon M."/>
            <person name="Tsitrin T."/>
            <person name="Vuong H."/>
            <person name="Weaver B."/>
            <person name="Ciecko A."/>
            <person name="Tallon L."/>
            <person name="Jackson J."/>
            <person name="Pai G."/>
            <person name="Aken S.V."/>
            <person name="Utterback T."/>
            <person name="Reidmuller S."/>
            <person name="Feldblyum T."/>
            <person name="Hsiao J."/>
            <person name="Zismann V."/>
            <person name="Iobst S."/>
            <person name="de Vazeille A.R."/>
            <person name="Buell C.R."/>
            <person name="Ying K."/>
            <person name="Li Y."/>
            <person name="Lu T."/>
            <person name="Huang Y."/>
            <person name="Zhao Q."/>
            <person name="Feng Q."/>
            <person name="Zhang L."/>
            <person name="Zhu J."/>
            <person name="Weng Q."/>
            <person name="Mu J."/>
            <person name="Lu Y."/>
            <person name="Fan D."/>
            <person name="Liu Y."/>
            <person name="Guan J."/>
            <person name="Zhang Y."/>
            <person name="Yu S."/>
            <person name="Liu X."/>
            <person name="Zhang Y."/>
            <person name="Hong G."/>
            <person name="Han B."/>
            <person name="Choisne N."/>
            <person name="Demange N."/>
            <person name="Orjeda G."/>
            <person name="Samain S."/>
            <person name="Cattolico L."/>
            <person name="Pelletier E."/>
            <person name="Couloux A."/>
            <person name="Segurens B."/>
            <person name="Wincker P."/>
            <person name="D'Hont A."/>
            <person name="Scarpelli C."/>
            <person name="Weissenbach J."/>
            <person name="Salanoubat M."/>
            <person name="Quetier F."/>
            <person name="Yu Y."/>
            <person name="Kim H.R."/>
            <person name="Rambo T."/>
            <person name="Currie J."/>
            <person name="Collura K."/>
            <person name="Luo M."/>
            <person name="Yang T."/>
            <person name="Ammiraju J.S.S."/>
            <person name="Engler F."/>
            <person name="Soderlund C."/>
            <person name="Wing R.A."/>
            <person name="Palmer L.E."/>
            <person name="de la Bastide M."/>
            <person name="Spiegel L."/>
            <person name="Nascimento L."/>
            <person name="Zutavern T."/>
            <person name="O'Shaughnessy A."/>
            <person name="Dike S."/>
            <person name="Dedhia N."/>
            <person name="Preston R."/>
            <person name="Balija V."/>
            <person name="McCombie W.R."/>
            <person name="Chow T."/>
            <person name="Chen H."/>
            <person name="Chung M."/>
            <person name="Chen C."/>
            <person name="Shaw J."/>
            <person name="Wu H."/>
            <person name="Hsiao K."/>
            <person name="Chao Y."/>
            <person name="Chu M."/>
            <person name="Cheng C."/>
            <person name="Hour A."/>
            <person name="Lee P."/>
            <person name="Lin S."/>
            <person name="Lin Y."/>
            <person name="Liou J."/>
            <person name="Liu S."/>
            <person name="Hsing Y."/>
            <person name="Raghuvanshi S."/>
            <person name="Mohanty A."/>
            <person name="Bharti A.K."/>
            <person name="Gaur A."/>
            <person name="Gupta V."/>
            <person name="Kumar D."/>
            <person name="Ravi V."/>
            <person name="Vij S."/>
            <person name="Kapur A."/>
            <person name="Khurana P."/>
            <person name="Khurana P."/>
            <person name="Khurana J.P."/>
            <person name="Tyagi A.K."/>
            <person name="Gaikwad K."/>
            <person name="Singh A."/>
            <person name="Dalal V."/>
            <person name="Srivastava S."/>
            <person name="Dixit A."/>
            <person name="Pal A.K."/>
            <person name="Ghazi I.A."/>
            <person name="Yadav M."/>
            <person name="Pandit A."/>
            <person name="Bhargava A."/>
            <person name="Sureshbabu K."/>
            <person name="Batra K."/>
            <person name="Sharma T.R."/>
            <person name="Mohapatra T."/>
            <person name="Singh N.K."/>
            <person name="Messing J."/>
            <person name="Nelson A.B."/>
            <person name="Fuks G."/>
            <person name="Kavchok S."/>
            <person name="Keizer G."/>
            <person name="Linton E."/>
            <person name="Llaca V."/>
            <person name="Song R."/>
            <person name="Tanyolac B."/>
            <person name="Young S."/>
            <person name="Ho-Il K."/>
            <person name="Hahn J.H."/>
            <person name="Sangsakoo G."/>
            <person name="Vanavichit A."/>
            <person name="de Mattos Luiz.A.T."/>
            <person name="Zimmer P.D."/>
            <person name="Malone G."/>
            <person name="Dellagostin O."/>
            <person name="de Oliveira A.C."/>
            <person name="Bevan M."/>
            <person name="Bancroft I."/>
            <person name="Minx P."/>
            <person name="Cordum H."/>
            <person name="Wilson R."/>
            <person name="Cheng Z."/>
            <person name="Jin W."/>
            <person name="Jiang J."/>
            <person name="Leong S.A."/>
            <person name="Iwama H."/>
            <person name="Gojobori T."/>
            <person name="Itoh T."/>
            <person name="Niimura Y."/>
            <person name="Fujii Y."/>
            <person name="Habara T."/>
            <person name="Sakai H."/>
            <person name="Sato Y."/>
            <person name="Wilson G."/>
            <person name="Kumar K."/>
            <person name="McCouch S."/>
            <person name="Juretic N."/>
            <person name="Hoen D."/>
            <person name="Wright S."/>
            <person name="Bruskiewich R."/>
            <person name="Bureau T."/>
            <person name="Miyao A."/>
            <person name="Hirochika H."/>
            <person name="Nishikawa T."/>
            <person name="Kadowaki K."/>
            <person name="Sugiura M."/>
            <person name="Burr B."/>
            <person name="Sasaki T."/>
        </authorList>
    </citation>
    <scope>NUCLEOTIDE SEQUENCE [LARGE SCALE GENOMIC DNA]</scope>
    <source>
        <strain evidence="2">cv. Nipponbare</strain>
    </source>
</reference>
<evidence type="ECO:0000313" key="1">
    <source>
        <dbReference type="EMBL" id="AAP12973.1"/>
    </source>
</evidence>
<gene>
    <name evidence="1" type="primary">OSJNBa0030J19.4</name>
</gene>
<dbReference type="AlphaFoldDB" id="Q84MR9"/>
<evidence type="ECO:0000313" key="2">
    <source>
        <dbReference type="Proteomes" id="UP000000763"/>
    </source>
</evidence>
<dbReference type="Proteomes" id="UP000000763">
    <property type="component" value="Chromosome 3"/>
</dbReference>